<feature type="region of interest" description="Disordered" evidence="1">
    <location>
        <begin position="604"/>
        <end position="626"/>
    </location>
</feature>
<dbReference type="Proteomes" id="UP001373714">
    <property type="component" value="Unassembled WGS sequence"/>
</dbReference>
<dbReference type="EMBL" id="JAVHNS010000002">
    <property type="protein sequence ID" value="KAK6361191.1"/>
    <property type="molecule type" value="Genomic_DNA"/>
</dbReference>
<accession>A0AAV9VJ13</accession>
<sequence length="626" mass="72304">MAYPSPPSDDPPHTCGVDDAIMESSRNKSNNTQTDKAAKICRNRGAEILGNHLIVEHIVKYLPDVVDIINLRRTCSGVSGDVKHYLVRQAESLDFSNAHSVLDYQIREFLRSLSSLDSMIGLDMRRPVHQWDRLTYLDLSNTGITEHFMINIILQTFKDVDWRQHHQSNARVGTECLPERFIHLNQIRAQGCTSLNVEEVLDVLQKLLFRRLEGYWEQEAVPQVLPPPLHVVRRVESPLGSQVWQGPIPANIEELEKTGLIGYTRLQKLFLGNSARLVIEKDLWQKTAGNKTARICPFQHNVARWLCITGALGIETEIMFCHSYCDSHNAYLWDGWTIDEIPESLIDEYSQMRLHHTIHKQLAAQGMGKFPKLKNEDPMPRMPWEIRIEHVPTSRTFYFPGTGEDHKQQLKLDDLNLGTSLVCTSAIDKAVANFNSYDLSEQRFSLHKMTDKNWAFPENWTHPDPRDATADEGWLAYLFRYCLRERNFQLYKYALPNSPRDNLEILPPYPAIVELSIRMQEVEYVLKRMLRCPLPRRIYPSHGVYALPPDTNWWDVRRVALIEYPRGLCSRCLREVWLCETCNRNPKAFCAECMISMQETTNAKQRMKEPEVREDNGDDGYGGDGN</sequence>
<dbReference type="AlphaFoldDB" id="A0AAV9VJ13"/>
<feature type="compositionally biased region" description="Basic and acidic residues" evidence="1">
    <location>
        <begin position="606"/>
        <end position="615"/>
    </location>
</feature>
<evidence type="ECO:0000313" key="2">
    <source>
        <dbReference type="EMBL" id="KAK6361191.1"/>
    </source>
</evidence>
<organism evidence="2 3">
    <name type="scientific">Orbilia blumenaviensis</name>
    <dbReference type="NCBI Taxonomy" id="1796055"/>
    <lineage>
        <taxon>Eukaryota</taxon>
        <taxon>Fungi</taxon>
        <taxon>Dikarya</taxon>
        <taxon>Ascomycota</taxon>
        <taxon>Pezizomycotina</taxon>
        <taxon>Orbiliomycetes</taxon>
        <taxon>Orbiliales</taxon>
        <taxon>Orbiliaceae</taxon>
        <taxon>Orbilia</taxon>
    </lineage>
</organism>
<name>A0AAV9VJ13_9PEZI</name>
<proteinExistence type="predicted"/>
<gene>
    <name evidence="2" type="ORF">TWF730_004935</name>
</gene>
<protein>
    <submittedName>
        <fullName evidence="2">Uncharacterized protein</fullName>
    </submittedName>
</protein>
<evidence type="ECO:0000313" key="3">
    <source>
        <dbReference type="Proteomes" id="UP001373714"/>
    </source>
</evidence>
<reference evidence="2 3" key="1">
    <citation type="submission" date="2019-10" db="EMBL/GenBank/DDBJ databases">
        <authorList>
            <person name="Palmer J.M."/>
        </authorList>
    </citation>
    <scope>NUCLEOTIDE SEQUENCE [LARGE SCALE GENOMIC DNA]</scope>
    <source>
        <strain evidence="2 3">TWF730</strain>
    </source>
</reference>
<evidence type="ECO:0000256" key="1">
    <source>
        <dbReference type="SAM" id="MobiDB-lite"/>
    </source>
</evidence>
<comment type="caution">
    <text evidence="2">The sequence shown here is derived from an EMBL/GenBank/DDBJ whole genome shotgun (WGS) entry which is preliminary data.</text>
</comment>
<keyword evidence="3" id="KW-1185">Reference proteome</keyword>